<name>A0A1W1H239_9GAMM</name>
<dbReference type="Gene3D" id="3.40.190.290">
    <property type="match status" value="1"/>
</dbReference>
<dbReference type="PANTHER" id="PTHR30537">
    <property type="entry name" value="HTH-TYPE TRANSCRIPTIONAL REGULATOR"/>
    <property type="match status" value="1"/>
</dbReference>
<dbReference type="SUPFAM" id="SSF46785">
    <property type="entry name" value="Winged helix' DNA-binding domain"/>
    <property type="match status" value="1"/>
</dbReference>
<dbReference type="InterPro" id="IPR000847">
    <property type="entry name" value="LysR_HTH_N"/>
</dbReference>
<dbReference type="Pfam" id="PF00126">
    <property type="entry name" value="HTH_1"/>
    <property type="match status" value="1"/>
</dbReference>
<dbReference type="EMBL" id="FWEU01000005">
    <property type="protein sequence ID" value="SLM25672.1"/>
    <property type="molecule type" value="Genomic_DNA"/>
</dbReference>
<dbReference type="GO" id="GO:0003700">
    <property type="term" value="F:DNA-binding transcription factor activity"/>
    <property type="evidence" value="ECO:0007669"/>
    <property type="project" value="InterPro"/>
</dbReference>
<evidence type="ECO:0000313" key="7">
    <source>
        <dbReference type="Proteomes" id="UP000191133"/>
    </source>
</evidence>
<dbReference type="CDD" id="cd08474">
    <property type="entry name" value="PBP2_CrgA_like_5"/>
    <property type="match status" value="1"/>
</dbReference>
<dbReference type="InterPro" id="IPR036388">
    <property type="entry name" value="WH-like_DNA-bd_sf"/>
</dbReference>
<dbReference type="SUPFAM" id="SSF53850">
    <property type="entry name" value="Periplasmic binding protein-like II"/>
    <property type="match status" value="1"/>
</dbReference>
<comment type="similarity">
    <text evidence="1">Belongs to the LysR transcriptional regulatory family.</text>
</comment>
<dbReference type="PROSITE" id="PS50931">
    <property type="entry name" value="HTH_LYSR"/>
    <property type="match status" value="1"/>
</dbReference>
<dbReference type="InterPro" id="IPR058163">
    <property type="entry name" value="LysR-type_TF_proteobact-type"/>
</dbReference>
<dbReference type="InterPro" id="IPR005119">
    <property type="entry name" value="LysR_subst-bd"/>
</dbReference>
<dbReference type="PRINTS" id="PR00039">
    <property type="entry name" value="HTHLYSR"/>
</dbReference>
<keyword evidence="2" id="KW-0805">Transcription regulation</keyword>
<gene>
    <name evidence="6" type="ORF">SAMN04488690_3424</name>
</gene>
<sequence length="351" mass="38032">MCRREGKHPPDDPVDKLDTAQLTMKKGFTMDPSAPLSAVVAFVHVADHASFTRAADALGVSTSALSQSVRALEARMGVRLLQRTTRRVGLTEHGARFLQRVRGGLAQIESAFEDLDSARTVPAGRLRITLPRIVAERRVLPALPSFLARYPQVEVELCVEPALTDLVAEGFDAGIRLGESLAQGMIAVPIGPPERQVVVATPGYFARHGVPQSPQELQGHDCIVHRRANGRLMPWEFSREGCDLDVAVEGRLVFNDAELAYAAVLAGLGMAQGFASLVADDLAAGRLRSVLEDWQPPFPGFHLYYPAREHMAPKLRVFIDHLRAACQADGISAVQAQADAEADQEQAGNTP</sequence>
<dbReference type="Proteomes" id="UP000191133">
    <property type="component" value="Unassembled WGS sequence"/>
</dbReference>
<dbReference type="InterPro" id="IPR036390">
    <property type="entry name" value="WH_DNA-bd_sf"/>
</dbReference>
<evidence type="ECO:0000256" key="1">
    <source>
        <dbReference type="ARBA" id="ARBA00009437"/>
    </source>
</evidence>
<dbReference type="Gene3D" id="1.10.10.10">
    <property type="entry name" value="Winged helix-like DNA-binding domain superfamily/Winged helix DNA-binding domain"/>
    <property type="match status" value="1"/>
</dbReference>
<dbReference type="PANTHER" id="PTHR30537:SF1">
    <property type="entry name" value="HTH-TYPE TRANSCRIPTIONAL REGULATOR PGRR"/>
    <property type="match status" value="1"/>
</dbReference>
<evidence type="ECO:0000259" key="5">
    <source>
        <dbReference type="PROSITE" id="PS50931"/>
    </source>
</evidence>
<keyword evidence="3 6" id="KW-0238">DNA-binding</keyword>
<dbReference type="FunFam" id="1.10.10.10:FF:000001">
    <property type="entry name" value="LysR family transcriptional regulator"/>
    <property type="match status" value="1"/>
</dbReference>
<keyword evidence="4" id="KW-0804">Transcription</keyword>
<evidence type="ECO:0000256" key="2">
    <source>
        <dbReference type="ARBA" id="ARBA00023015"/>
    </source>
</evidence>
<evidence type="ECO:0000256" key="4">
    <source>
        <dbReference type="ARBA" id="ARBA00023163"/>
    </source>
</evidence>
<reference evidence="7" key="1">
    <citation type="submission" date="2016-10" db="EMBL/GenBank/DDBJ databases">
        <authorList>
            <person name="Varghese N."/>
        </authorList>
    </citation>
    <scope>NUCLEOTIDE SEQUENCE [LARGE SCALE GENOMIC DNA]</scope>
    <source>
        <strain evidence="7">92MFCol6.1</strain>
    </source>
</reference>
<evidence type="ECO:0000256" key="3">
    <source>
        <dbReference type="ARBA" id="ARBA00023125"/>
    </source>
</evidence>
<evidence type="ECO:0000313" key="6">
    <source>
        <dbReference type="EMBL" id="SLM25672.1"/>
    </source>
</evidence>
<accession>A0A1W1H239</accession>
<dbReference type="GO" id="GO:0006351">
    <property type="term" value="P:DNA-templated transcription"/>
    <property type="evidence" value="ECO:0007669"/>
    <property type="project" value="TreeGrafter"/>
</dbReference>
<dbReference type="GO" id="GO:0043565">
    <property type="term" value="F:sequence-specific DNA binding"/>
    <property type="evidence" value="ECO:0007669"/>
    <property type="project" value="TreeGrafter"/>
</dbReference>
<dbReference type="AlphaFoldDB" id="A0A1W1H239"/>
<organism evidence="6 7">
    <name type="scientific">Stenotrophomonas indicatrix</name>
    <dbReference type="NCBI Taxonomy" id="2045451"/>
    <lineage>
        <taxon>Bacteria</taxon>
        <taxon>Pseudomonadati</taxon>
        <taxon>Pseudomonadota</taxon>
        <taxon>Gammaproteobacteria</taxon>
        <taxon>Lysobacterales</taxon>
        <taxon>Lysobacteraceae</taxon>
        <taxon>Stenotrophomonas</taxon>
    </lineage>
</organism>
<protein>
    <submittedName>
        <fullName evidence="6">DNA-binding transcriptional regulator, LysR family</fullName>
    </submittedName>
</protein>
<dbReference type="Pfam" id="PF03466">
    <property type="entry name" value="LysR_substrate"/>
    <property type="match status" value="1"/>
</dbReference>
<feature type="domain" description="HTH lysR-type" evidence="5">
    <location>
        <begin position="40"/>
        <end position="91"/>
    </location>
</feature>
<proteinExistence type="inferred from homology"/>